<feature type="region of interest" description="Disordered" evidence="1">
    <location>
        <begin position="23"/>
        <end position="63"/>
    </location>
</feature>
<reference evidence="2" key="1">
    <citation type="journal article" date="2014" name="Int. J. Syst. Evol. Microbiol.">
        <title>Complete genome sequence of Corynebacterium casei LMG S-19264T (=DSM 44701T), isolated from a smear-ripened cheese.</title>
        <authorList>
            <consortium name="US DOE Joint Genome Institute (JGI-PGF)"/>
            <person name="Walter F."/>
            <person name="Albersmeier A."/>
            <person name="Kalinowski J."/>
            <person name="Ruckert C."/>
        </authorList>
    </citation>
    <scope>NUCLEOTIDE SEQUENCE</scope>
    <source>
        <strain evidence="2">JCM 3172</strain>
    </source>
</reference>
<dbReference type="RefSeq" id="WP_189200972.1">
    <property type="nucleotide sequence ID" value="NZ_BMQQ01000005.1"/>
</dbReference>
<evidence type="ECO:0000313" key="3">
    <source>
        <dbReference type="Proteomes" id="UP000619486"/>
    </source>
</evidence>
<dbReference type="Proteomes" id="UP000619486">
    <property type="component" value="Unassembled WGS sequence"/>
</dbReference>
<organism evidence="2 3">
    <name type="scientific">Streptomyces purpureus</name>
    <dbReference type="NCBI Taxonomy" id="1951"/>
    <lineage>
        <taxon>Bacteria</taxon>
        <taxon>Bacillati</taxon>
        <taxon>Actinomycetota</taxon>
        <taxon>Actinomycetes</taxon>
        <taxon>Kitasatosporales</taxon>
        <taxon>Streptomycetaceae</taxon>
        <taxon>Streptomyces</taxon>
    </lineage>
</organism>
<dbReference type="AlphaFoldDB" id="A0A918GZ96"/>
<feature type="compositionally biased region" description="Basic and acidic residues" evidence="1">
    <location>
        <begin position="42"/>
        <end position="63"/>
    </location>
</feature>
<gene>
    <name evidence="2" type="ORF">GCM10014713_19060</name>
</gene>
<protein>
    <submittedName>
        <fullName evidence="2">Uncharacterized protein</fullName>
    </submittedName>
</protein>
<keyword evidence="3" id="KW-1185">Reference proteome</keyword>
<reference evidence="2" key="2">
    <citation type="submission" date="2020-09" db="EMBL/GenBank/DDBJ databases">
        <authorList>
            <person name="Sun Q."/>
            <person name="Ohkuma M."/>
        </authorList>
    </citation>
    <scope>NUCLEOTIDE SEQUENCE</scope>
    <source>
        <strain evidence="2">JCM 3172</strain>
    </source>
</reference>
<evidence type="ECO:0000256" key="1">
    <source>
        <dbReference type="SAM" id="MobiDB-lite"/>
    </source>
</evidence>
<proteinExistence type="predicted"/>
<name>A0A918GZ96_9ACTN</name>
<comment type="caution">
    <text evidence="2">The sequence shown here is derived from an EMBL/GenBank/DDBJ whole genome shotgun (WGS) entry which is preliminary data.</text>
</comment>
<evidence type="ECO:0000313" key="2">
    <source>
        <dbReference type="EMBL" id="GGT26176.1"/>
    </source>
</evidence>
<sequence length="63" mass="7042">MHLKRTIRRGLRRLVQLYADAARAHTAHGHASVTPSPCDPVDATRPETDRRPDAHDEGETHHG</sequence>
<accession>A0A918GZ96</accession>
<dbReference type="EMBL" id="BMQQ01000005">
    <property type="protein sequence ID" value="GGT26176.1"/>
    <property type="molecule type" value="Genomic_DNA"/>
</dbReference>